<reference evidence="2" key="1">
    <citation type="journal article" date="2023" name="Nat. Plants">
        <title>Single-cell RNA sequencing provides a high-resolution roadmap for understanding the multicellular compartmentation of specialized metabolism.</title>
        <authorList>
            <person name="Sun S."/>
            <person name="Shen X."/>
            <person name="Li Y."/>
            <person name="Li Y."/>
            <person name="Wang S."/>
            <person name="Li R."/>
            <person name="Zhang H."/>
            <person name="Shen G."/>
            <person name="Guo B."/>
            <person name="Wei J."/>
            <person name="Xu J."/>
            <person name="St-Pierre B."/>
            <person name="Chen S."/>
            <person name="Sun C."/>
        </authorList>
    </citation>
    <scope>NUCLEOTIDE SEQUENCE [LARGE SCALE GENOMIC DNA]</scope>
</reference>
<name>A0ACC0B1R0_CATRO</name>
<protein>
    <submittedName>
        <fullName evidence="1">Uncharacterized protein</fullName>
    </submittedName>
</protein>
<organism evidence="1 2">
    <name type="scientific">Catharanthus roseus</name>
    <name type="common">Madagascar periwinkle</name>
    <name type="synonym">Vinca rosea</name>
    <dbReference type="NCBI Taxonomy" id="4058"/>
    <lineage>
        <taxon>Eukaryota</taxon>
        <taxon>Viridiplantae</taxon>
        <taxon>Streptophyta</taxon>
        <taxon>Embryophyta</taxon>
        <taxon>Tracheophyta</taxon>
        <taxon>Spermatophyta</taxon>
        <taxon>Magnoliopsida</taxon>
        <taxon>eudicotyledons</taxon>
        <taxon>Gunneridae</taxon>
        <taxon>Pentapetalae</taxon>
        <taxon>asterids</taxon>
        <taxon>lamiids</taxon>
        <taxon>Gentianales</taxon>
        <taxon>Apocynaceae</taxon>
        <taxon>Rauvolfioideae</taxon>
        <taxon>Vinceae</taxon>
        <taxon>Catharanthinae</taxon>
        <taxon>Catharanthus</taxon>
    </lineage>
</organism>
<comment type="caution">
    <text evidence="1">The sequence shown here is derived from an EMBL/GenBank/DDBJ whole genome shotgun (WGS) entry which is preliminary data.</text>
</comment>
<evidence type="ECO:0000313" key="2">
    <source>
        <dbReference type="Proteomes" id="UP001060085"/>
    </source>
</evidence>
<dbReference type="Proteomes" id="UP001060085">
    <property type="component" value="Linkage Group LG04"/>
</dbReference>
<proteinExistence type="predicted"/>
<sequence length="126" mass="13943">MKKKDNKSENEENEATGTKEGDLLPTVGQPTARAYAQSIAKAIVLLIFQLSLNSDQFSTAETVRSGHAYLERRTHEDSLPSAKGSWKLEEWLTSIAAFILTSHQIFPDLGAKDPLKLGLVSENWVD</sequence>
<accession>A0ACC0B1R0</accession>
<dbReference type="EMBL" id="CM044704">
    <property type="protein sequence ID" value="KAI5666571.1"/>
    <property type="molecule type" value="Genomic_DNA"/>
</dbReference>
<keyword evidence="2" id="KW-1185">Reference proteome</keyword>
<gene>
    <name evidence="1" type="ORF">M9H77_16424</name>
</gene>
<evidence type="ECO:0000313" key="1">
    <source>
        <dbReference type="EMBL" id="KAI5666571.1"/>
    </source>
</evidence>